<evidence type="ECO:0000256" key="7">
    <source>
        <dbReference type="ARBA" id="ARBA00022755"/>
    </source>
</evidence>
<keyword evidence="8 13" id="KW-0067">ATP-binding</keyword>
<dbReference type="FunFam" id="3.90.600.10:FF:000001">
    <property type="entry name" value="Trifunctional purine biosynthetic protein adenosine-3"/>
    <property type="match status" value="1"/>
</dbReference>
<evidence type="ECO:0000313" key="15">
    <source>
        <dbReference type="EMBL" id="SDG47157.1"/>
    </source>
</evidence>
<dbReference type="SUPFAM" id="SSF52440">
    <property type="entry name" value="PreATP-grasp domain"/>
    <property type="match status" value="1"/>
</dbReference>
<reference evidence="16" key="1">
    <citation type="submission" date="2016-10" db="EMBL/GenBank/DDBJ databases">
        <authorList>
            <person name="Varghese N."/>
            <person name="Submissions S."/>
        </authorList>
    </citation>
    <scope>NUCLEOTIDE SEQUENCE [LARGE SCALE GENOMIC DNA]</scope>
    <source>
        <strain evidence="16">930I</strain>
    </source>
</reference>
<evidence type="ECO:0000256" key="11">
    <source>
        <dbReference type="ARBA" id="ARBA00042864"/>
    </source>
</evidence>
<dbReference type="GO" id="GO:0004637">
    <property type="term" value="F:phosphoribosylamine-glycine ligase activity"/>
    <property type="evidence" value="ECO:0007669"/>
    <property type="project" value="UniProtKB-UniRule"/>
</dbReference>
<dbReference type="SMART" id="SM01209">
    <property type="entry name" value="GARS_A"/>
    <property type="match status" value="1"/>
</dbReference>
<keyword evidence="7 12" id="KW-0658">Purine biosynthesis</keyword>
<dbReference type="Gene3D" id="3.40.50.20">
    <property type="match status" value="1"/>
</dbReference>
<comment type="catalytic activity">
    <reaction evidence="12">
        <text>5-phospho-beta-D-ribosylamine + glycine + ATP = N(1)-(5-phospho-beta-D-ribosyl)glycinamide + ADP + phosphate + H(+)</text>
        <dbReference type="Rhea" id="RHEA:17453"/>
        <dbReference type="ChEBI" id="CHEBI:15378"/>
        <dbReference type="ChEBI" id="CHEBI:30616"/>
        <dbReference type="ChEBI" id="CHEBI:43474"/>
        <dbReference type="ChEBI" id="CHEBI:57305"/>
        <dbReference type="ChEBI" id="CHEBI:58681"/>
        <dbReference type="ChEBI" id="CHEBI:143788"/>
        <dbReference type="ChEBI" id="CHEBI:456216"/>
        <dbReference type="EC" id="6.3.4.13"/>
    </reaction>
</comment>
<dbReference type="InterPro" id="IPR011054">
    <property type="entry name" value="Rudment_hybrid_motif"/>
</dbReference>
<dbReference type="InterPro" id="IPR000115">
    <property type="entry name" value="PRibGlycinamide_synth"/>
</dbReference>
<dbReference type="Pfam" id="PF02843">
    <property type="entry name" value="GARS_C"/>
    <property type="match status" value="1"/>
</dbReference>
<dbReference type="RefSeq" id="WP_092614359.1">
    <property type="nucleotide sequence ID" value="NZ_FNCV01000001.1"/>
</dbReference>
<dbReference type="HAMAP" id="MF_00138">
    <property type="entry name" value="GARS"/>
    <property type="match status" value="1"/>
</dbReference>
<accession>A0A1G7UI43</accession>
<dbReference type="Proteomes" id="UP000217076">
    <property type="component" value="Unassembled WGS sequence"/>
</dbReference>
<organism evidence="15 16">
    <name type="scientific">Roseospirillum parvum</name>
    <dbReference type="NCBI Taxonomy" id="83401"/>
    <lineage>
        <taxon>Bacteria</taxon>
        <taxon>Pseudomonadati</taxon>
        <taxon>Pseudomonadota</taxon>
        <taxon>Alphaproteobacteria</taxon>
        <taxon>Rhodospirillales</taxon>
        <taxon>Rhodospirillaceae</taxon>
        <taxon>Roseospirillum</taxon>
    </lineage>
</organism>
<gene>
    <name evidence="12" type="primary">purD</name>
    <name evidence="15" type="ORF">SAMN05421742_101336</name>
</gene>
<dbReference type="AlphaFoldDB" id="A0A1G7UI43"/>
<dbReference type="EMBL" id="FNCV01000001">
    <property type="protein sequence ID" value="SDG47157.1"/>
    <property type="molecule type" value="Genomic_DNA"/>
</dbReference>
<dbReference type="InterPro" id="IPR020559">
    <property type="entry name" value="PRibGlycinamide_synth_CS"/>
</dbReference>
<dbReference type="GO" id="GO:0046872">
    <property type="term" value="F:metal ion binding"/>
    <property type="evidence" value="ECO:0007669"/>
    <property type="project" value="InterPro"/>
</dbReference>
<dbReference type="SUPFAM" id="SSF56059">
    <property type="entry name" value="Glutathione synthetase ATP-binding domain-like"/>
    <property type="match status" value="1"/>
</dbReference>
<evidence type="ECO:0000256" key="8">
    <source>
        <dbReference type="ARBA" id="ARBA00022840"/>
    </source>
</evidence>
<dbReference type="PANTHER" id="PTHR43472">
    <property type="entry name" value="PHOSPHORIBOSYLAMINE--GLYCINE LIGASE"/>
    <property type="match status" value="1"/>
</dbReference>
<evidence type="ECO:0000256" key="13">
    <source>
        <dbReference type="PROSITE-ProRule" id="PRU00409"/>
    </source>
</evidence>
<comment type="pathway">
    <text evidence="3 12">Purine metabolism; IMP biosynthesis via de novo pathway; N(1)-(5-phospho-D-ribosyl)glycinamide from 5-phospho-alpha-D-ribose 1-diphosphate: step 2/2.</text>
</comment>
<name>A0A1G7UI43_9PROT</name>
<evidence type="ECO:0000256" key="10">
    <source>
        <dbReference type="ARBA" id="ARBA00042242"/>
    </source>
</evidence>
<dbReference type="Gene3D" id="3.90.600.10">
    <property type="entry name" value="Phosphoribosylglycinamide synthetase, C-terminal domain"/>
    <property type="match status" value="1"/>
</dbReference>
<dbReference type="FunFam" id="3.30.1490.20:FF:000006">
    <property type="entry name" value="phosphoribosylamine--glycine ligase, chloroplastic-like"/>
    <property type="match status" value="1"/>
</dbReference>
<evidence type="ECO:0000256" key="3">
    <source>
        <dbReference type="ARBA" id="ARBA00005174"/>
    </source>
</evidence>
<proteinExistence type="inferred from homology"/>
<dbReference type="InterPro" id="IPR020561">
    <property type="entry name" value="PRibGlycinamid_synth_ATP-grasp"/>
</dbReference>
<dbReference type="Gene3D" id="3.30.1490.20">
    <property type="entry name" value="ATP-grasp fold, A domain"/>
    <property type="match status" value="1"/>
</dbReference>
<dbReference type="InterPro" id="IPR011761">
    <property type="entry name" value="ATP-grasp"/>
</dbReference>
<protein>
    <recommendedName>
        <fullName evidence="4 12">Phosphoribosylamine--glycine ligase</fullName>
        <ecNumber evidence="4 12">6.3.4.13</ecNumber>
    </recommendedName>
    <alternativeName>
        <fullName evidence="12">GARS</fullName>
    </alternativeName>
    <alternativeName>
        <fullName evidence="10 12">Glycinamide ribonucleotide synthetase</fullName>
    </alternativeName>
    <alternativeName>
        <fullName evidence="11 12">Phosphoribosylglycinamide synthetase</fullName>
    </alternativeName>
</protein>
<dbReference type="GO" id="GO:0009113">
    <property type="term" value="P:purine nucleobase biosynthetic process"/>
    <property type="evidence" value="ECO:0007669"/>
    <property type="project" value="InterPro"/>
</dbReference>
<keyword evidence="5 12" id="KW-0436">Ligase</keyword>
<evidence type="ECO:0000256" key="2">
    <source>
        <dbReference type="ARBA" id="ARBA00001946"/>
    </source>
</evidence>
<evidence type="ECO:0000256" key="4">
    <source>
        <dbReference type="ARBA" id="ARBA00013255"/>
    </source>
</evidence>
<dbReference type="STRING" id="83401.SAMN05421742_101336"/>
<dbReference type="PROSITE" id="PS50975">
    <property type="entry name" value="ATP_GRASP"/>
    <property type="match status" value="1"/>
</dbReference>
<dbReference type="Pfam" id="PF01071">
    <property type="entry name" value="GARS_A"/>
    <property type="match status" value="1"/>
</dbReference>
<sequence>MRILVVGGGGREHALCRALAAAPTCSALFCAPGNAGIAQVATCLPVGAEDIEALVACARAEAIDLVVVGPEAPLVKGLVDRLEAAGIRAFGPRAQAAELEGSKGYMKDLLARHDIPTAAYGRFTDPEAAKAFVHQQGAPIVVKADGLAAGKGVVICHSTAEAEATIDAMMTENAFGGAGAEVVVEEFLEGQEASFFALIDGEDVLPLGAAQDHKAVGAGDTGPNTGGMGAYAPTPAVDAATEAWIVEHVMRPTARAMVAEGRPFRGVLFAGLMITDSGIKVLEFNVRFGDPECQVLLARLNSDLAQVLDAACTGRLGEITLAWSPESAICVVMAANGYPGAVEKGSVIAGLADAEAVDGVAVLHAGTRLDEAGNVTAAGGRVLGITATGATLAEAHQRAYTAIDKLDWPGGFCRRDIGWRALM</sequence>
<dbReference type="OrthoDB" id="9807240at2"/>
<evidence type="ECO:0000256" key="12">
    <source>
        <dbReference type="HAMAP-Rule" id="MF_00138"/>
    </source>
</evidence>
<dbReference type="UniPathway" id="UPA00074">
    <property type="reaction ID" value="UER00125"/>
</dbReference>
<dbReference type="GO" id="GO:0006189">
    <property type="term" value="P:'de novo' IMP biosynthetic process"/>
    <property type="evidence" value="ECO:0007669"/>
    <property type="project" value="UniProtKB-UniRule"/>
</dbReference>
<dbReference type="NCBIfam" id="TIGR00877">
    <property type="entry name" value="purD"/>
    <property type="match status" value="1"/>
</dbReference>
<dbReference type="Pfam" id="PF02844">
    <property type="entry name" value="GARS_N"/>
    <property type="match status" value="1"/>
</dbReference>
<dbReference type="EC" id="6.3.4.13" evidence="4 12"/>
<dbReference type="SUPFAM" id="SSF51246">
    <property type="entry name" value="Rudiment single hybrid motif"/>
    <property type="match status" value="1"/>
</dbReference>
<dbReference type="Gene3D" id="3.30.470.20">
    <property type="entry name" value="ATP-grasp fold, B domain"/>
    <property type="match status" value="1"/>
</dbReference>
<keyword evidence="16" id="KW-1185">Reference proteome</keyword>
<evidence type="ECO:0000259" key="14">
    <source>
        <dbReference type="PROSITE" id="PS50975"/>
    </source>
</evidence>
<dbReference type="InterPro" id="IPR013815">
    <property type="entry name" value="ATP_grasp_subdomain_1"/>
</dbReference>
<dbReference type="InterPro" id="IPR020560">
    <property type="entry name" value="PRibGlycinamide_synth_C-dom"/>
</dbReference>
<feature type="domain" description="ATP-grasp" evidence="14">
    <location>
        <begin position="107"/>
        <end position="313"/>
    </location>
</feature>
<keyword evidence="6 13" id="KW-0547">Nucleotide-binding</keyword>
<evidence type="ECO:0000256" key="5">
    <source>
        <dbReference type="ARBA" id="ARBA00022598"/>
    </source>
</evidence>
<evidence type="ECO:0000313" key="16">
    <source>
        <dbReference type="Proteomes" id="UP000217076"/>
    </source>
</evidence>
<dbReference type="GO" id="GO:0005524">
    <property type="term" value="F:ATP binding"/>
    <property type="evidence" value="ECO:0007669"/>
    <property type="project" value="UniProtKB-UniRule"/>
</dbReference>
<dbReference type="PANTHER" id="PTHR43472:SF1">
    <property type="entry name" value="PHOSPHORIBOSYLAMINE--GLYCINE LIGASE, CHLOROPLASTIC"/>
    <property type="match status" value="1"/>
</dbReference>
<dbReference type="PROSITE" id="PS00184">
    <property type="entry name" value="GARS"/>
    <property type="match status" value="1"/>
</dbReference>
<dbReference type="SMART" id="SM01210">
    <property type="entry name" value="GARS_C"/>
    <property type="match status" value="1"/>
</dbReference>
<comment type="similarity">
    <text evidence="9 12">Belongs to the GARS family.</text>
</comment>
<comment type="cofactor">
    <cofactor evidence="2">
        <name>Mg(2+)</name>
        <dbReference type="ChEBI" id="CHEBI:18420"/>
    </cofactor>
</comment>
<dbReference type="InterPro" id="IPR037123">
    <property type="entry name" value="PRibGlycinamide_synth_C_sf"/>
</dbReference>
<dbReference type="InterPro" id="IPR020562">
    <property type="entry name" value="PRibGlycinamide_synth_N"/>
</dbReference>
<evidence type="ECO:0000256" key="9">
    <source>
        <dbReference type="ARBA" id="ARBA00038345"/>
    </source>
</evidence>
<dbReference type="InterPro" id="IPR016185">
    <property type="entry name" value="PreATP-grasp_dom_sf"/>
</dbReference>
<comment type="cofactor">
    <cofactor evidence="1">
        <name>Mn(2+)</name>
        <dbReference type="ChEBI" id="CHEBI:29035"/>
    </cofactor>
</comment>
<evidence type="ECO:0000256" key="1">
    <source>
        <dbReference type="ARBA" id="ARBA00001936"/>
    </source>
</evidence>
<evidence type="ECO:0000256" key="6">
    <source>
        <dbReference type="ARBA" id="ARBA00022741"/>
    </source>
</evidence>